<comment type="subcellular location">
    <subcellularLocation>
        <location evidence="1 6">Secreted</location>
    </subcellularLocation>
</comment>
<dbReference type="Pfam" id="PF05938">
    <property type="entry name" value="Self-incomp_S1"/>
    <property type="match status" value="1"/>
</dbReference>
<evidence type="ECO:0000256" key="2">
    <source>
        <dbReference type="ARBA" id="ARBA00005581"/>
    </source>
</evidence>
<evidence type="ECO:0000313" key="8">
    <source>
        <dbReference type="Proteomes" id="UP001408789"/>
    </source>
</evidence>
<proteinExistence type="inferred from homology"/>
<dbReference type="GO" id="GO:0060320">
    <property type="term" value="P:rejection of self pollen"/>
    <property type="evidence" value="ECO:0007669"/>
    <property type="project" value="UniProtKB-KW"/>
</dbReference>
<keyword evidence="5" id="KW-0732">Signal</keyword>
<name>A0AAP0D7E5_9ASTR</name>
<evidence type="ECO:0000256" key="4">
    <source>
        <dbReference type="ARBA" id="ARBA00022525"/>
    </source>
</evidence>
<evidence type="ECO:0000256" key="6">
    <source>
        <dbReference type="RuleBase" id="RU367044"/>
    </source>
</evidence>
<dbReference type="GO" id="GO:0005576">
    <property type="term" value="C:extracellular region"/>
    <property type="evidence" value="ECO:0007669"/>
    <property type="project" value="UniProtKB-SubCell"/>
</dbReference>
<accession>A0AAP0D7E5</accession>
<comment type="caution">
    <text evidence="7">The sequence shown here is derived from an EMBL/GenBank/DDBJ whole genome shotgun (WGS) entry which is preliminary data.</text>
</comment>
<reference evidence="7 8" key="1">
    <citation type="submission" date="2024-04" db="EMBL/GenBank/DDBJ databases">
        <title>The reference genome of an endangered Asteraceae, Deinandra increscens subsp. villosa, native to the Central Coast of California.</title>
        <authorList>
            <person name="Guilliams M."/>
            <person name="Hasenstab-Lehman K."/>
            <person name="Meyer R."/>
            <person name="Mcevoy S."/>
        </authorList>
    </citation>
    <scope>NUCLEOTIDE SEQUENCE [LARGE SCALE GENOMIC DNA]</scope>
    <source>
        <tissue evidence="7">Leaf</tissue>
    </source>
</reference>
<keyword evidence="4 6" id="KW-0964">Secreted</keyword>
<dbReference type="PANTHER" id="PTHR31232">
    <property type="match status" value="1"/>
</dbReference>
<comment type="similarity">
    <text evidence="2 6">Belongs to the plant self-incompatibility (S1) protein family.</text>
</comment>
<dbReference type="PANTHER" id="PTHR31232:SF172">
    <property type="entry name" value="S-PROTEIN HOMOLOG"/>
    <property type="match status" value="1"/>
</dbReference>
<evidence type="ECO:0000256" key="1">
    <source>
        <dbReference type="ARBA" id="ARBA00004613"/>
    </source>
</evidence>
<organism evidence="7 8">
    <name type="scientific">Deinandra increscens subsp. villosa</name>
    <dbReference type="NCBI Taxonomy" id="3103831"/>
    <lineage>
        <taxon>Eukaryota</taxon>
        <taxon>Viridiplantae</taxon>
        <taxon>Streptophyta</taxon>
        <taxon>Embryophyta</taxon>
        <taxon>Tracheophyta</taxon>
        <taxon>Spermatophyta</taxon>
        <taxon>Magnoliopsida</taxon>
        <taxon>eudicotyledons</taxon>
        <taxon>Gunneridae</taxon>
        <taxon>Pentapetalae</taxon>
        <taxon>asterids</taxon>
        <taxon>campanulids</taxon>
        <taxon>Asterales</taxon>
        <taxon>Asteraceae</taxon>
        <taxon>Asteroideae</taxon>
        <taxon>Heliantheae alliance</taxon>
        <taxon>Madieae</taxon>
        <taxon>Madiinae</taxon>
        <taxon>Deinandra</taxon>
    </lineage>
</organism>
<keyword evidence="3 6" id="KW-0713">Self-incompatibility</keyword>
<protein>
    <recommendedName>
        <fullName evidence="6">S-protein homolog</fullName>
    </recommendedName>
</protein>
<evidence type="ECO:0000256" key="3">
    <source>
        <dbReference type="ARBA" id="ARBA00022471"/>
    </source>
</evidence>
<evidence type="ECO:0000256" key="5">
    <source>
        <dbReference type="ARBA" id="ARBA00022729"/>
    </source>
</evidence>
<keyword evidence="8" id="KW-1185">Reference proteome</keyword>
<dbReference type="Proteomes" id="UP001408789">
    <property type="component" value="Unassembled WGS sequence"/>
</dbReference>
<sequence length="150" mass="17592">MSTFYGEKTSSIIIVLTCFACFLITPSHSRTCFSYDWDIYIYNGIQDSTIDAHVKSKDNDLGHHNLTYDLGYTFGFCENYFENTLFWGDFTHGSQFVNFHVFDKAVISFIGGSTEHTNNVFWLLKQDGYYLSKEYKPYDDPAWTFWGHWQ</sequence>
<dbReference type="AlphaFoldDB" id="A0AAP0D7E5"/>
<evidence type="ECO:0000313" key="7">
    <source>
        <dbReference type="EMBL" id="KAK9067625.1"/>
    </source>
</evidence>
<dbReference type="InterPro" id="IPR010264">
    <property type="entry name" value="Self-incomp_S1"/>
</dbReference>
<dbReference type="EMBL" id="JBCNJP010000014">
    <property type="protein sequence ID" value="KAK9067625.1"/>
    <property type="molecule type" value="Genomic_DNA"/>
</dbReference>
<gene>
    <name evidence="7" type="ORF">SSX86_011736</name>
</gene>